<accession>A0ABD5YY24</accession>
<proteinExistence type="predicted"/>
<dbReference type="AlphaFoldDB" id="A0ABD5YY24"/>
<sequence length="220" mass="23877">MTGKPPAQAVSDDELIEAVKQVCEKRGLPVAPTRLIEGVDGIDIQQQTIKRRLDKIGHRVNSLKVGRGKVWWVLDGEEVEGEVDVSAINWAQIEPEEIPPQKIEDHPEFNIPDYWESWTERANTVVTIAFPPTFVGFIVFALQDANIPIVGGIGRDAATLGALVTLAGLFFIVIGILIGIAAKAGAFLAAHGVDEQVQAARSKIIGTITDRIPLSVSWKS</sequence>
<keyword evidence="3" id="KW-1185">Reference proteome</keyword>
<feature type="transmembrane region" description="Helical" evidence="1">
    <location>
        <begin position="124"/>
        <end position="142"/>
    </location>
</feature>
<feature type="transmembrane region" description="Helical" evidence="1">
    <location>
        <begin position="162"/>
        <end position="182"/>
    </location>
</feature>
<keyword evidence="1" id="KW-0472">Membrane</keyword>
<evidence type="ECO:0000313" key="3">
    <source>
        <dbReference type="Proteomes" id="UP001596447"/>
    </source>
</evidence>
<keyword evidence="1" id="KW-1133">Transmembrane helix</keyword>
<protein>
    <submittedName>
        <fullName evidence="2">Uncharacterized protein</fullName>
    </submittedName>
</protein>
<organism evidence="2 3">
    <name type="scientific">Halospeciosus flavus</name>
    <dbReference type="NCBI Taxonomy" id="3032283"/>
    <lineage>
        <taxon>Archaea</taxon>
        <taxon>Methanobacteriati</taxon>
        <taxon>Methanobacteriota</taxon>
        <taxon>Stenosarchaea group</taxon>
        <taxon>Halobacteria</taxon>
        <taxon>Halobacteriales</taxon>
        <taxon>Halobacteriaceae</taxon>
        <taxon>Halospeciosus</taxon>
    </lineage>
</organism>
<evidence type="ECO:0000256" key="1">
    <source>
        <dbReference type="SAM" id="Phobius"/>
    </source>
</evidence>
<name>A0ABD5YY24_9EURY</name>
<dbReference type="Proteomes" id="UP001596447">
    <property type="component" value="Unassembled WGS sequence"/>
</dbReference>
<dbReference type="RefSeq" id="WP_382267838.1">
    <property type="nucleotide sequence ID" value="NZ_JBHTAR010000004.1"/>
</dbReference>
<comment type="caution">
    <text evidence="2">The sequence shown here is derived from an EMBL/GenBank/DDBJ whole genome shotgun (WGS) entry which is preliminary data.</text>
</comment>
<gene>
    <name evidence="2" type="ORF">ACFQJ9_02730</name>
</gene>
<dbReference type="EMBL" id="JBHTAR010000004">
    <property type="protein sequence ID" value="MFC7198382.1"/>
    <property type="molecule type" value="Genomic_DNA"/>
</dbReference>
<reference evidence="2 3" key="1">
    <citation type="journal article" date="2019" name="Int. J. Syst. Evol. Microbiol.">
        <title>The Global Catalogue of Microorganisms (GCM) 10K type strain sequencing project: providing services to taxonomists for standard genome sequencing and annotation.</title>
        <authorList>
            <consortium name="The Broad Institute Genomics Platform"/>
            <consortium name="The Broad Institute Genome Sequencing Center for Infectious Disease"/>
            <person name="Wu L."/>
            <person name="Ma J."/>
        </authorList>
    </citation>
    <scope>NUCLEOTIDE SEQUENCE [LARGE SCALE GENOMIC DNA]</scope>
    <source>
        <strain evidence="2 3">XZGYJ-43</strain>
    </source>
</reference>
<keyword evidence="1" id="KW-0812">Transmembrane</keyword>
<evidence type="ECO:0000313" key="2">
    <source>
        <dbReference type="EMBL" id="MFC7198382.1"/>
    </source>
</evidence>